<name>A0A8H4QY56_9AGAR</name>
<evidence type="ECO:0000313" key="2">
    <source>
        <dbReference type="Proteomes" id="UP000521872"/>
    </source>
</evidence>
<organism evidence="1 2">
    <name type="scientific">Agrocybe pediades</name>
    <dbReference type="NCBI Taxonomy" id="84607"/>
    <lineage>
        <taxon>Eukaryota</taxon>
        <taxon>Fungi</taxon>
        <taxon>Dikarya</taxon>
        <taxon>Basidiomycota</taxon>
        <taxon>Agaricomycotina</taxon>
        <taxon>Agaricomycetes</taxon>
        <taxon>Agaricomycetidae</taxon>
        <taxon>Agaricales</taxon>
        <taxon>Agaricineae</taxon>
        <taxon>Strophariaceae</taxon>
        <taxon>Agrocybe</taxon>
    </lineage>
</organism>
<reference evidence="1 2" key="1">
    <citation type="submission" date="2019-12" db="EMBL/GenBank/DDBJ databases">
        <authorList>
            <person name="Floudas D."/>
            <person name="Bentzer J."/>
            <person name="Ahren D."/>
            <person name="Johansson T."/>
            <person name="Persson P."/>
            <person name="Tunlid A."/>
        </authorList>
    </citation>
    <scope>NUCLEOTIDE SEQUENCE [LARGE SCALE GENOMIC DNA]</scope>
    <source>
        <strain evidence="1 2">CBS 102.39</strain>
    </source>
</reference>
<keyword evidence="2" id="KW-1185">Reference proteome</keyword>
<comment type="caution">
    <text evidence="1">The sequence shown here is derived from an EMBL/GenBank/DDBJ whole genome shotgun (WGS) entry which is preliminary data.</text>
</comment>
<gene>
    <name evidence="1" type="ORF">D9613_009738</name>
</gene>
<sequence>MFITFDEEVNLIWVPLFKVQAPEPTIKLLSRDMHLISIEIIAILGYSLHCFQYQLGKTWGLVVFTILGEDLLIYFKAILQLRIYALYINHCEVPSTAALKNIATGSNTGLLTTVNQATE</sequence>
<evidence type="ECO:0000313" key="1">
    <source>
        <dbReference type="EMBL" id="KAF4618820.1"/>
    </source>
</evidence>
<dbReference type="Proteomes" id="UP000521872">
    <property type="component" value="Unassembled WGS sequence"/>
</dbReference>
<proteinExistence type="predicted"/>
<dbReference type="AlphaFoldDB" id="A0A8H4QY56"/>
<accession>A0A8H4QY56</accession>
<protein>
    <submittedName>
        <fullName evidence="1">Uncharacterized protein</fullName>
    </submittedName>
</protein>
<dbReference type="EMBL" id="JAACJL010000017">
    <property type="protein sequence ID" value="KAF4618820.1"/>
    <property type="molecule type" value="Genomic_DNA"/>
</dbReference>